<feature type="active site" description="Proton donor/acceptor" evidence="3">
    <location>
        <position position="178"/>
    </location>
</feature>
<dbReference type="GO" id="GO:0010142">
    <property type="term" value="P:farnesyl diphosphate biosynthetic process, mevalonate pathway"/>
    <property type="evidence" value="ECO:0007669"/>
    <property type="project" value="InterPro"/>
</dbReference>
<dbReference type="AlphaFoldDB" id="A0A8J5RM01"/>
<dbReference type="GO" id="GO:0016126">
    <property type="term" value="P:sterol biosynthetic process"/>
    <property type="evidence" value="ECO:0007669"/>
    <property type="project" value="UniProtKB-KW"/>
</dbReference>
<dbReference type="GO" id="GO:0004421">
    <property type="term" value="F:hydroxymethylglutaryl-CoA synthase activity"/>
    <property type="evidence" value="ECO:0007669"/>
    <property type="project" value="UniProtKB-EC"/>
</dbReference>
<dbReference type="CDD" id="cd00827">
    <property type="entry name" value="init_cond_enzymes"/>
    <property type="match status" value="1"/>
</dbReference>
<dbReference type="Proteomes" id="UP000729402">
    <property type="component" value="Unassembled WGS sequence"/>
</dbReference>
<name>A0A8J5RM01_ZIZPA</name>
<dbReference type="InterPro" id="IPR010122">
    <property type="entry name" value="HMG_CoA_synthase_euk"/>
</dbReference>
<evidence type="ECO:0000313" key="9">
    <source>
        <dbReference type="EMBL" id="KAG8048149.1"/>
    </source>
</evidence>
<feature type="binding site" evidence="4">
    <location>
        <position position="347"/>
    </location>
    <ligand>
        <name>CoA</name>
        <dbReference type="ChEBI" id="CHEBI:57287"/>
    </ligand>
</feature>
<evidence type="ECO:0000256" key="2">
    <source>
        <dbReference type="ARBA" id="ARBA00022679"/>
    </source>
</evidence>
<feature type="region of interest" description="Disordered" evidence="6">
    <location>
        <begin position="616"/>
        <end position="638"/>
    </location>
</feature>
<evidence type="ECO:0000259" key="7">
    <source>
        <dbReference type="Pfam" id="PF01154"/>
    </source>
</evidence>
<dbReference type="PANTHER" id="PTHR43323">
    <property type="entry name" value="3-HYDROXY-3-METHYLGLUTARYL COENZYME A SYNTHASE"/>
    <property type="match status" value="1"/>
</dbReference>
<keyword evidence="5" id="KW-0752">Steroid biosynthesis</keyword>
<dbReference type="NCBIfam" id="TIGR01833">
    <property type="entry name" value="HMG-CoA-S_euk"/>
    <property type="match status" value="1"/>
</dbReference>
<dbReference type="EMBL" id="JAAALK010000290">
    <property type="protein sequence ID" value="KAG8048149.1"/>
    <property type="molecule type" value="Genomic_DNA"/>
</dbReference>
<comment type="function">
    <text evidence="5">Catalyzes the condensation of acetyl-CoA with acetoacetyl-CoA to form HMG-CoA.</text>
</comment>
<dbReference type="InterPro" id="IPR013528">
    <property type="entry name" value="HMG_CoA_synth_N"/>
</dbReference>
<evidence type="ECO:0000256" key="6">
    <source>
        <dbReference type="SAM" id="MobiDB-lite"/>
    </source>
</evidence>
<comment type="catalytic activity">
    <reaction evidence="5">
        <text>acetoacetyl-CoA + acetyl-CoA + H2O = (3S)-3-hydroxy-3-methylglutaryl-CoA + CoA + H(+)</text>
        <dbReference type="Rhea" id="RHEA:10188"/>
        <dbReference type="ChEBI" id="CHEBI:15377"/>
        <dbReference type="ChEBI" id="CHEBI:15378"/>
        <dbReference type="ChEBI" id="CHEBI:43074"/>
        <dbReference type="ChEBI" id="CHEBI:57286"/>
        <dbReference type="ChEBI" id="CHEBI:57287"/>
        <dbReference type="ChEBI" id="CHEBI:57288"/>
        <dbReference type="EC" id="2.3.3.10"/>
    </reaction>
</comment>
<comment type="pathway">
    <text evidence="5">Metabolic intermediate biosynthesis; (R)-mevalonate biosynthesis; (R)-mevalonate from acetyl-CoA: step 2/3.</text>
</comment>
<dbReference type="OrthoDB" id="1269963at2759"/>
<keyword evidence="2 5" id="KW-0808">Transferase</keyword>
<keyword evidence="5" id="KW-1207">Sterol metabolism</keyword>
<protein>
    <recommendedName>
        <fullName evidence="5">Hydroxymethylglutaryl-CoA synthase</fullName>
        <shortName evidence="5">HMG-CoA synthase</shortName>
        <ecNumber evidence="5">2.3.3.10</ecNumber>
    </recommendedName>
    <alternativeName>
        <fullName evidence="5">3-hydroxy-3-methylglutaryl coenzyme A synthase</fullName>
    </alternativeName>
</protein>
<reference evidence="9" key="1">
    <citation type="journal article" date="2021" name="bioRxiv">
        <title>Whole Genome Assembly and Annotation of Northern Wild Rice, Zizania palustris L., Supports a Whole Genome Duplication in the Zizania Genus.</title>
        <authorList>
            <person name="Haas M."/>
            <person name="Kono T."/>
            <person name="Macchietto M."/>
            <person name="Millas R."/>
            <person name="McGilp L."/>
            <person name="Shao M."/>
            <person name="Duquette J."/>
            <person name="Hirsch C.N."/>
            <person name="Kimball J."/>
        </authorList>
    </citation>
    <scope>NUCLEOTIDE SEQUENCE</scope>
    <source>
        <tissue evidence="9">Fresh leaf tissue</tissue>
    </source>
</reference>
<dbReference type="Pfam" id="PF08540">
    <property type="entry name" value="HMG_CoA_synt_C"/>
    <property type="match status" value="1"/>
</dbReference>
<evidence type="ECO:0000256" key="3">
    <source>
        <dbReference type="PIRSR" id="PIRSR610122-1"/>
    </source>
</evidence>
<dbReference type="PROSITE" id="PS01226">
    <property type="entry name" value="HMG_COA_SYNTHASE"/>
    <property type="match status" value="1"/>
</dbReference>
<feature type="domain" description="Hydroxymethylglutaryl-coenzyme A synthase N-terminal" evidence="7">
    <location>
        <begin position="98"/>
        <end position="269"/>
    </location>
</feature>
<dbReference type="EC" id="2.3.3.10" evidence="5"/>
<dbReference type="Pfam" id="PF01154">
    <property type="entry name" value="HMG_CoA_synt_N"/>
    <property type="match status" value="1"/>
</dbReference>
<evidence type="ECO:0000313" key="10">
    <source>
        <dbReference type="Proteomes" id="UP000729402"/>
    </source>
</evidence>
<accession>A0A8J5RM01</accession>
<evidence type="ECO:0000256" key="5">
    <source>
        <dbReference type="RuleBase" id="RU364071"/>
    </source>
</evidence>
<keyword evidence="5" id="KW-0444">Lipid biosynthesis</keyword>
<keyword evidence="5" id="KW-0753">Steroid metabolism</keyword>
<feature type="domain" description="Hydroxymethylglutaryl-coenzyme A synthase C-terminal" evidence="8">
    <location>
        <begin position="270"/>
        <end position="544"/>
    </location>
</feature>
<comment type="caution">
    <text evidence="9">The sequence shown here is derived from an EMBL/GenBank/DDBJ whole genome shotgun (WGS) entry which is preliminary data.</text>
</comment>
<evidence type="ECO:0000256" key="1">
    <source>
        <dbReference type="ARBA" id="ARBA00007061"/>
    </source>
</evidence>
<dbReference type="InterPro" id="IPR000590">
    <property type="entry name" value="HMG_CoA_synt_AS"/>
</dbReference>
<dbReference type="FunFam" id="3.40.47.10:FF:000008">
    <property type="entry name" value="3-hydroxy-3-methylglutaryl coenzyme A synthase"/>
    <property type="match status" value="1"/>
</dbReference>
<dbReference type="GO" id="GO:0006084">
    <property type="term" value="P:acetyl-CoA metabolic process"/>
    <property type="evidence" value="ECO:0007669"/>
    <property type="project" value="InterPro"/>
</dbReference>
<feature type="compositionally biased region" description="Polar residues" evidence="6">
    <location>
        <begin position="626"/>
        <end position="638"/>
    </location>
</feature>
<feature type="active site" description="Acyl-thioester intermediate" evidence="3">
    <location>
        <position position="212"/>
    </location>
</feature>
<feature type="binding site" evidence="4">
    <location>
        <position position="351"/>
    </location>
    <ligand>
        <name>CoA</name>
        <dbReference type="ChEBI" id="CHEBI:57287"/>
    </ligand>
</feature>
<gene>
    <name evidence="9" type="ORF">GUJ93_ZPchr0008g13185</name>
</gene>
<feature type="binding site" evidence="4">
    <location>
        <position position="304"/>
    </location>
    <ligand>
        <name>CoA</name>
        <dbReference type="ChEBI" id="CHEBI:57287"/>
    </ligand>
</feature>
<evidence type="ECO:0000259" key="8">
    <source>
        <dbReference type="Pfam" id="PF08540"/>
    </source>
</evidence>
<comment type="similarity">
    <text evidence="1 5">Belongs to the thiolase-like superfamily. HMG-CoA synthase family.</text>
</comment>
<dbReference type="InterPro" id="IPR013746">
    <property type="entry name" value="HMG_CoA_synt_C_dom"/>
</dbReference>
<dbReference type="PANTHER" id="PTHR43323:SF2">
    <property type="entry name" value="HYDROXYMETHYLGLUTARYL-COA SYNTHASE"/>
    <property type="match status" value="1"/>
</dbReference>
<keyword evidence="5" id="KW-0443">Lipid metabolism</keyword>
<sequence>MSCTWDVWDEASWPAQLTDHIDRFHERRSAIEISLRVIPPRAPRPPSVSSPLSLPPSLSLNSQARHLFTPPGRPPRSRAREPLPEAEIEPGDREMERKDVGILAMDIYFPPACVQQEALEAHDGASKGKYTIGLGQDCMAYCSEVEDVISMGLTVVASLLKKYNIDPKLIGRLEVGSETVIDKSKSIKTWLMQIFEESGNTDIEGVDSSNACYGGTAALLNCVNWVESNSWDGRYGLVVCTDSAVYAEGPARPTGGAAAIAMLIGPNAPIYFESKYKASHMSHVYDFYKPDLASEYPVVDGKLSQTCYLMALDSCYRQYCRKYEKLVGEQFSISDADYCVFHSPYNKLVQKSFARLYFNDFTRNCSSVDNDAKVKLQPFAKLTSEESYQSRDLEKASQQVAKHLYDIKVQPSTLLPKQIGNMYTASLYAALASVIYNKHDSLGGQRILMFSYGSGLTSTMFSLRLHDGQYPFSLTNIASVLDVRTKLESRRETLPEKFIETLKLMEHRYGAKDFETSKDTSLLPQGTFYLTKVDSMYRRFYDKKAVEGKIKGSNGIANVVIILYLASNIAELMLKTTAQWFEYRRKEAVTTFYRGQNYEHSSLSHKEWTEQLFTGDGRADPKRMANSDSEVNYSNGGR</sequence>
<keyword evidence="5" id="KW-0756">Sterol biosynthesis</keyword>
<feature type="active site" description="Proton donor/acceptor" evidence="3">
    <location>
        <position position="342"/>
    </location>
</feature>
<proteinExistence type="inferred from homology"/>
<keyword evidence="10" id="KW-1185">Reference proteome</keyword>
<evidence type="ECO:0000256" key="4">
    <source>
        <dbReference type="PIRSR" id="PIRSR610122-2"/>
    </source>
</evidence>
<organism evidence="9 10">
    <name type="scientific">Zizania palustris</name>
    <name type="common">Northern wild rice</name>
    <dbReference type="NCBI Taxonomy" id="103762"/>
    <lineage>
        <taxon>Eukaryota</taxon>
        <taxon>Viridiplantae</taxon>
        <taxon>Streptophyta</taxon>
        <taxon>Embryophyta</taxon>
        <taxon>Tracheophyta</taxon>
        <taxon>Spermatophyta</taxon>
        <taxon>Magnoliopsida</taxon>
        <taxon>Liliopsida</taxon>
        <taxon>Poales</taxon>
        <taxon>Poaceae</taxon>
        <taxon>BOP clade</taxon>
        <taxon>Oryzoideae</taxon>
        <taxon>Oryzeae</taxon>
        <taxon>Zizaniinae</taxon>
        <taxon>Zizania</taxon>
    </lineage>
</organism>
<reference evidence="9" key="2">
    <citation type="submission" date="2021-02" db="EMBL/GenBank/DDBJ databases">
        <authorList>
            <person name="Kimball J.A."/>
            <person name="Haas M.W."/>
            <person name="Macchietto M."/>
            <person name="Kono T."/>
            <person name="Duquette J."/>
            <person name="Shao M."/>
        </authorList>
    </citation>
    <scope>NUCLEOTIDE SEQUENCE</scope>
    <source>
        <tissue evidence="9">Fresh leaf tissue</tissue>
    </source>
</reference>
<feature type="region of interest" description="Disordered" evidence="6">
    <location>
        <begin position="39"/>
        <end position="88"/>
    </location>
</feature>
<feature type="compositionally biased region" description="Low complexity" evidence="6">
    <location>
        <begin position="49"/>
        <end position="62"/>
    </location>
</feature>